<evidence type="ECO:0000313" key="2">
    <source>
        <dbReference type="EMBL" id="HIZ68441.1"/>
    </source>
</evidence>
<keyword evidence="2" id="KW-0548">Nucleotidyltransferase</keyword>
<dbReference type="AlphaFoldDB" id="A0A9D2FXG6"/>
<dbReference type="InterPro" id="IPR013446">
    <property type="entry name" value="G1P_cyt_trans-like"/>
</dbReference>
<dbReference type="Pfam" id="PF00483">
    <property type="entry name" value="NTP_transferase"/>
    <property type="match status" value="1"/>
</dbReference>
<dbReference type="InterPro" id="IPR005835">
    <property type="entry name" value="NTP_transferase_dom"/>
</dbReference>
<name>A0A9D2FXG6_9BACT</name>
<accession>A0A9D2FXG6</accession>
<protein>
    <submittedName>
        <fullName evidence="2">Glucose-1-phosphate cytidylyltransferase</fullName>
        <ecNumber evidence="2">2.7.7.33</ecNumber>
    </submittedName>
</protein>
<proteinExistence type="predicted"/>
<evidence type="ECO:0000259" key="1">
    <source>
        <dbReference type="Pfam" id="PF00483"/>
    </source>
</evidence>
<dbReference type="PANTHER" id="PTHR47183:SF1">
    <property type="entry name" value="GLUCOSE-1-PHOSPHATE CYTIDYLYLTRANSFERASE"/>
    <property type="match status" value="1"/>
</dbReference>
<reference evidence="2" key="1">
    <citation type="journal article" date="2021" name="PeerJ">
        <title>Extensive microbial diversity within the chicken gut microbiome revealed by metagenomics and culture.</title>
        <authorList>
            <person name="Gilroy R."/>
            <person name="Ravi A."/>
            <person name="Getino M."/>
            <person name="Pursley I."/>
            <person name="Horton D.L."/>
            <person name="Alikhan N.F."/>
            <person name="Baker D."/>
            <person name="Gharbi K."/>
            <person name="Hall N."/>
            <person name="Watson M."/>
            <person name="Adriaenssens E.M."/>
            <person name="Foster-Nyarko E."/>
            <person name="Jarju S."/>
            <person name="Secka A."/>
            <person name="Antonio M."/>
            <person name="Oren A."/>
            <person name="Chaudhuri R.R."/>
            <person name="La Ragione R."/>
            <person name="Hildebrand F."/>
            <person name="Pallen M.J."/>
        </authorList>
    </citation>
    <scope>NUCLEOTIDE SEQUENCE</scope>
    <source>
        <strain evidence="2">ChiHecec3B27-8219</strain>
    </source>
</reference>
<dbReference type="InterPro" id="IPR029044">
    <property type="entry name" value="Nucleotide-diphossugar_trans"/>
</dbReference>
<dbReference type="EC" id="2.7.7.33" evidence="2"/>
<dbReference type="Gene3D" id="3.90.550.10">
    <property type="entry name" value="Spore Coat Polysaccharide Biosynthesis Protein SpsA, Chain A"/>
    <property type="match status" value="1"/>
</dbReference>
<dbReference type="GO" id="GO:0009243">
    <property type="term" value="P:O antigen biosynthetic process"/>
    <property type="evidence" value="ECO:0007669"/>
    <property type="project" value="InterPro"/>
</dbReference>
<keyword evidence="2" id="KW-0808">Transferase</keyword>
<dbReference type="NCBIfam" id="TIGR02623">
    <property type="entry name" value="G1P_cyt_trans"/>
    <property type="match status" value="1"/>
</dbReference>
<evidence type="ECO:0000313" key="3">
    <source>
        <dbReference type="Proteomes" id="UP000824055"/>
    </source>
</evidence>
<reference evidence="2" key="2">
    <citation type="submission" date="2021-04" db="EMBL/GenBank/DDBJ databases">
        <authorList>
            <person name="Gilroy R."/>
        </authorList>
    </citation>
    <scope>NUCLEOTIDE SEQUENCE</scope>
    <source>
        <strain evidence="2">ChiHecec3B27-8219</strain>
    </source>
</reference>
<gene>
    <name evidence="2" type="primary">rfbF</name>
    <name evidence="2" type="ORF">H9966_00895</name>
</gene>
<sequence length="259" mass="29543">MKAVIFAGGLGTRLSEATTLIPKPMVEIGGKPILWHIMKTYSHYGINDFIICCGYKQYVIKEYFANYFRHNCDMTVNLKDNSVEILENNSEDWRVTMIDTGLHTQTGGRLKRVQKFVGRERFLLTYGDGVTDLDIADTIQAHERSGCLISVTAYKPVGKFGALHLDLETGKVNAFQEKPDGDRNWVNAGYFVCEPEVFDYIPEGDDTVIFERGPLERLAAEGKMIAYRHTGFWKPMDTLRDNNELNAMWNEGKAPWKVW</sequence>
<feature type="domain" description="Nucleotidyl transferase" evidence="1">
    <location>
        <begin position="2"/>
        <end position="202"/>
    </location>
</feature>
<dbReference type="SUPFAM" id="SSF53448">
    <property type="entry name" value="Nucleotide-diphospho-sugar transferases"/>
    <property type="match status" value="1"/>
</dbReference>
<dbReference type="CDD" id="cd02524">
    <property type="entry name" value="G1P_cytidylyltransferase"/>
    <property type="match status" value="1"/>
</dbReference>
<dbReference type="Proteomes" id="UP000824055">
    <property type="component" value="Unassembled WGS sequence"/>
</dbReference>
<comment type="caution">
    <text evidence="2">The sequence shown here is derived from an EMBL/GenBank/DDBJ whole genome shotgun (WGS) entry which is preliminary data.</text>
</comment>
<dbReference type="PANTHER" id="PTHR47183">
    <property type="entry name" value="GLUCOSE-1-PHOSPHATE CYTIDYLYLTRANSFERASE-RELATED"/>
    <property type="match status" value="1"/>
</dbReference>
<dbReference type="InterPro" id="IPR046981">
    <property type="entry name" value="G1P_cyt_trans"/>
</dbReference>
<dbReference type="GO" id="GO:0047343">
    <property type="term" value="F:glucose-1-phosphate cytidylyltransferase activity"/>
    <property type="evidence" value="ECO:0007669"/>
    <property type="project" value="UniProtKB-EC"/>
</dbReference>
<organism evidence="2 3">
    <name type="scientific">Candidatus Prevotella avicola</name>
    <dbReference type="NCBI Taxonomy" id="2838738"/>
    <lineage>
        <taxon>Bacteria</taxon>
        <taxon>Pseudomonadati</taxon>
        <taxon>Bacteroidota</taxon>
        <taxon>Bacteroidia</taxon>
        <taxon>Bacteroidales</taxon>
        <taxon>Prevotellaceae</taxon>
        <taxon>Prevotella</taxon>
    </lineage>
</organism>
<dbReference type="EMBL" id="DXBE01000009">
    <property type="protein sequence ID" value="HIZ68441.1"/>
    <property type="molecule type" value="Genomic_DNA"/>
</dbReference>